<proteinExistence type="predicted"/>
<feature type="region of interest" description="Disordered" evidence="1">
    <location>
        <begin position="28"/>
        <end position="58"/>
    </location>
</feature>
<evidence type="ECO:0000256" key="1">
    <source>
        <dbReference type="SAM" id="MobiDB-lite"/>
    </source>
</evidence>
<comment type="caution">
    <text evidence="3">The sequence shown here is derived from an EMBL/GenBank/DDBJ whole genome shotgun (WGS) entry which is preliminary data.</text>
</comment>
<evidence type="ECO:0000313" key="3">
    <source>
        <dbReference type="EMBL" id="NCU17882.1"/>
    </source>
</evidence>
<dbReference type="EMBL" id="JAACYS010000037">
    <property type="protein sequence ID" value="NCU17882.1"/>
    <property type="molecule type" value="Genomic_DNA"/>
</dbReference>
<feature type="compositionally biased region" description="Basic and acidic residues" evidence="1">
    <location>
        <begin position="45"/>
        <end position="58"/>
    </location>
</feature>
<reference evidence="3 4" key="1">
    <citation type="submission" date="2020-01" db="EMBL/GenBank/DDBJ databases">
        <title>A novel Bacillus sp. from Pasinler.</title>
        <authorList>
            <person name="Adiguzel A."/>
            <person name="Ay H."/>
            <person name="Baltaci M.O."/>
        </authorList>
    </citation>
    <scope>NUCLEOTIDE SEQUENCE [LARGE SCALE GENOMIC DNA]</scope>
    <source>
        <strain evidence="3 4">P1</strain>
    </source>
</reference>
<dbReference type="InterPro" id="IPR048421">
    <property type="entry name" value="YqgU_beta-prop"/>
</dbReference>
<feature type="domain" description="YqgU-like 6-bladed beta-propeller" evidence="2">
    <location>
        <begin position="97"/>
        <end position="360"/>
    </location>
</feature>
<keyword evidence="4" id="KW-1185">Reference proteome</keyword>
<evidence type="ECO:0000313" key="4">
    <source>
        <dbReference type="Proteomes" id="UP000743899"/>
    </source>
</evidence>
<dbReference type="SUPFAM" id="SSF82171">
    <property type="entry name" value="DPP6 N-terminal domain-like"/>
    <property type="match status" value="1"/>
</dbReference>
<protein>
    <recommendedName>
        <fullName evidence="2">YqgU-like 6-bladed beta-propeller domain-containing protein</fullName>
    </recommendedName>
</protein>
<dbReference type="Pfam" id="PF21101">
    <property type="entry name" value="YqgU"/>
    <property type="match status" value="1"/>
</dbReference>
<dbReference type="RefSeq" id="WP_161920712.1">
    <property type="nucleotide sequence ID" value="NZ_JAACYS010000037.1"/>
</dbReference>
<dbReference type="PROSITE" id="PS51257">
    <property type="entry name" value="PROKAR_LIPOPROTEIN"/>
    <property type="match status" value="1"/>
</dbReference>
<gene>
    <name evidence="3" type="ORF">GW534_09075</name>
</gene>
<organism evidence="3 4">
    <name type="scientific">Pallidibacillus pasinlerensis</name>
    <dbReference type="NCBI Taxonomy" id="2703818"/>
    <lineage>
        <taxon>Bacteria</taxon>
        <taxon>Bacillati</taxon>
        <taxon>Bacillota</taxon>
        <taxon>Bacilli</taxon>
        <taxon>Bacillales</taxon>
        <taxon>Bacillaceae</taxon>
        <taxon>Pallidibacillus</taxon>
    </lineage>
</organism>
<name>A0ABX0A4Z0_9BACI</name>
<evidence type="ECO:0000259" key="2">
    <source>
        <dbReference type="Pfam" id="PF21101"/>
    </source>
</evidence>
<sequence>MGRSLLTNFILIFIVFSLLTGCQEEDLQTQPSVSSNSEKPSSDQAIEKRNNGHSDRKTLPLELKEDQFEFMIGWLNNETILYCENLNGAYVISSYHIYTGEKEEMYTSELPIIQAVLSPSKTKILIHTSPTIYEADVKIVSLQNDKLIFHDIIESSEISFTWNGYDESKIFAVAFYDDWSFSTYILNIEEQTRAETKVPYPFAIWQNSNSLLTLDWDHESPETTAPILSITNGESESVLNDRNFYFLYGWEGLFLAISLNKFDDSLADFNFYNEKLELIQTIQFPYLTEYSSWEIPRFNLVADDMFFIVAPKTSGEADNYDGGFDLIKIDLKDGSQDILIEDVANEPIQSSPDGNLILYGYQYEHVINVNNKNIERILIFN</sequence>
<accession>A0ABX0A4Z0</accession>
<dbReference type="Proteomes" id="UP000743899">
    <property type="component" value="Unassembled WGS sequence"/>
</dbReference>